<name>A0A517MM43_9BACT</name>
<dbReference type="EMBL" id="CP036262">
    <property type="protein sequence ID" value="QDS95837.1"/>
    <property type="molecule type" value="Genomic_DNA"/>
</dbReference>
<gene>
    <name evidence="1" type="ORF">FF011L_46380</name>
</gene>
<accession>A0A517MM43</accession>
<reference evidence="1 2" key="1">
    <citation type="submission" date="2019-02" db="EMBL/GenBank/DDBJ databases">
        <title>Deep-cultivation of Planctomycetes and their phenomic and genomic characterization uncovers novel biology.</title>
        <authorList>
            <person name="Wiegand S."/>
            <person name="Jogler M."/>
            <person name="Boedeker C."/>
            <person name="Pinto D."/>
            <person name="Vollmers J."/>
            <person name="Rivas-Marin E."/>
            <person name="Kohn T."/>
            <person name="Peeters S.H."/>
            <person name="Heuer A."/>
            <person name="Rast P."/>
            <person name="Oberbeckmann S."/>
            <person name="Bunk B."/>
            <person name="Jeske O."/>
            <person name="Meyerdierks A."/>
            <person name="Storesund J.E."/>
            <person name="Kallscheuer N."/>
            <person name="Luecker S."/>
            <person name="Lage O.M."/>
            <person name="Pohl T."/>
            <person name="Merkel B.J."/>
            <person name="Hornburger P."/>
            <person name="Mueller R.-W."/>
            <person name="Bruemmer F."/>
            <person name="Labrenz M."/>
            <person name="Spormann A.M."/>
            <person name="Op den Camp H."/>
            <person name="Overmann J."/>
            <person name="Amann R."/>
            <person name="Jetten M.S.M."/>
            <person name="Mascher T."/>
            <person name="Medema M.H."/>
            <person name="Devos D.P."/>
            <person name="Kaster A.-K."/>
            <person name="Ovreas L."/>
            <person name="Rohde M."/>
            <person name="Galperin M.Y."/>
            <person name="Jogler C."/>
        </authorList>
    </citation>
    <scope>NUCLEOTIDE SEQUENCE [LARGE SCALE GENOMIC DNA]</scope>
    <source>
        <strain evidence="1 2">FF011L</strain>
    </source>
</reference>
<dbReference type="AlphaFoldDB" id="A0A517MM43"/>
<proteinExistence type="predicted"/>
<evidence type="ECO:0000313" key="1">
    <source>
        <dbReference type="EMBL" id="QDS95837.1"/>
    </source>
</evidence>
<sequence length="86" mass="9533">MNLLGLFSAFETGQRFPSMVRVHVCEKIYKVMSVEVTELGGTVHAPSPQMSVDGAQVHAPLCMSTGAKKSAWNTPKFCIKCYERLR</sequence>
<dbReference type="Proteomes" id="UP000320672">
    <property type="component" value="Chromosome"/>
</dbReference>
<protein>
    <submittedName>
        <fullName evidence="1">Uncharacterized protein</fullName>
    </submittedName>
</protein>
<dbReference type="KEGG" id="rml:FF011L_46380"/>
<keyword evidence="2" id="KW-1185">Reference proteome</keyword>
<evidence type="ECO:0000313" key="2">
    <source>
        <dbReference type="Proteomes" id="UP000320672"/>
    </source>
</evidence>
<organism evidence="1 2">
    <name type="scientific">Roseimaritima multifibrata</name>
    <dbReference type="NCBI Taxonomy" id="1930274"/>
    <lineage>
        <taxon>Bacteria</taxon>
        <taxon>Pseudomonadati</taxon>
        <taxon>Planctomycetota</taxon>
        <taxon>Planctomycetia</taxon>
        <taxon>Pirellulales</taxon>
        <taxon>Pirellulaceae</taxon>
        <taxon>Roseimaritima</taxon>
    </lineage>
</organism>